<reference evidence="3" key="1">
    <citation type="journal article" date="2019" name="Int. J. Syst. Evol. Microbiol.">
        <title>The Global Catalogue of Microorganisms (GCM) 10K type strain sequencing project: providing services to taxonomists for standard genome sequencing and annotation.</title>
        <authorList>
            <consortium name="The Broad Institute Genomics Platform"/>
            <consortium name="The Broad Institute Genome Sequencing Center for Infectious Disease"/>
            <person name="Wu L."/>
            <person name="Ma J."/>
        </authorList>
    </citation>
    <scope>NUCLEOTIDE SEQUENCE [LARGE SCALE GENOMIC DNA]</scope>
    <source>
        <strain evidence="3">CECT 7297</strain>
    </source>
</reference>
<evidence type="ECO:0000313" key="2">
    <source>
        <dbReference type="EMBL" id="MFC4260123.1"/>
    </source>
</evidence>
<sequence length="285" mass="32699">MRRVIRFKEWGCDQATMKRPGEAQLSSATSSLKDRDYTLNTDVNGFIINGLLNDRDKRSNELILLGDSFVESLFVREDKRINAIIERLSPNSSVINGGYSGSTSLHLINIILNKVIPLYPDYVVVFVPTNDQRIQSLENGYWCRDSRLSPLVPLGRGKILTDNYKDRVELRSVYKALRVINVLLATYNIKHCFATTPHRQNVAADDEWAKKVGIDLKRYHRKVTQRRAVNDVCRDFCNENHIDLIDLESEVYDSSFFYDDLHLTERASEVVGGILFRELTRNAAL</sequence>
<protein>
    <submittedName>
        <fullName evidence="2">GDSL-type esterase/lipase family protein</fullName>
    </submittedName>
</protein>
<dbReference type="InterPro" id="IPR036514">
    <property type="entry name" value="SGNH_hydro_sf"/>
</dbReference>
<dbReference type="InterPro" id="IPR013830">
    <property type="entry name" value="SGNH_hydro"/>
</dbReference>
<dbReference type="EMBL" id="JBHSDI010000049">
    <property type="protein sequence ID" value="MFC4260123.1"/>
    <property type="molecule type" value="Genomic_DNA"/>
</dbReference>
<feature type="domain" description="SGNH hydrolase-type esterase" evidence="1">
    <location>
        <begin position="64"/>
        <end position="267"/>
    </location>
</feature>
<accession>A0ABV8QK96</accession>
<name>A0ABV8QK96_9GAMM</name>
<gene>
    <name evidence="2" type="ORF">ACFOZ5_13955</name>
</gene>
<proteinExistence type="predicted"/>
<dbReference type="RefSeq" id="WP_379888338.1">
    <property type="nucleotide sequence ID" value="NZ_JBHSDI010000049.1"/>
</dbReference>
<dbReference type="Pfam" id="PF13472">
    <property type="entry name" value="Lipase_GDSL_2"/>
    <property type="match status" value="1"/>
</dbReference>
<dbReference type="Proteomes" id="UP001595798">
    <property type="component" value="Unassembled WGS sequence"/>
</dbReference>
<dbReference type="SUPFAM" id="SSF52266">
    <property type="entry name" value="SGNH hydrolase"/>
    <property type="match status" value="1"/>
</dbReference>
<evidence type="ECO:0000259" key="1">
    <source>
        <dbReference type="Pfam" id="PF13472"/>
    </source>
</evidence>
<evidence type="ECO:0000313" key="3">
    <source>
        <dbReference type="Proteomes" id="UP001595798"/>
    </source>
</evidence>
<comment type="caution">
    <text evidence="2">The sequence shown here is derived from an EMBL/GenBank/DDBJ whole genome shotgun (WGS) entry which is preliminary data.</text>
</comment>
<dbReference type="Gene3D" id="3.40.50.1110">
    <property type="entry name" value="SGNH hydrolase"/>
    <property type="match status" value="1"/>
</dbReference>
<organism evidence="2 3">
    <name type="scientific">Marinobacter lacisalsi</name>
    <dbReference type="NCBI Taxonomy" id="475979"/>
    <lineage>
        <taxon>Bacteria</taxon>
        <taxon>Pseudomonadati</taxon>
        <taxon>Pseudomonadota</taxon>
        <taxon>Gammaproteobacteria</taxon>
        <taxon>Pseudomonadales</taxon>
        <taxon>Marinobacteraceae</taxon>
        <taxon>Marinobacter</taxon>
    </lineage>
</organism>
<keyword evidence="3" id="KW-1185">Reference proteome</keyword>